<comment type="caution">
    <text evidence="7">The sequence shown here is derived from an EMBL/GenBank/DDBJ whole genome shotgun (WGS) entry which is preliminary data.</text>
</comment>
<feature type="transmembrane region" description="Helical" evidence="6">
    <location>
        <begin position="450"/>
        <end position="468"/>
    </location>
</feature>
<keyword evidence="4 6" id="KW-1133">Transmembrane helix</keyword>
<feature type="transmembrane region" description="Helical" evidence="6">
    <location>
        <begin position="212"/>
        <end position="231"/>
    </location>
</feature>
<evidence type="ECO:0000256" key="4">
    <source>
        <dbReference type="ARBA" id="ARBA00022989"/>
    </source>
</evidence>
<evidence type="ECO:0000256" key="1">
    <source>
        <dbReference type="ARBA" id="ARBA00004651"/>
    </source>
</evidence>
<evidence type="ECO:0000256" key="2">
    <source>
        <dbReference type="ARBA" id="ARBA00022475"/>
    </source>
</evidence>
<dbReference type="InterPro" id="IPR002797">
    <property type="entry name" value="Polysacc_synth"/>
</dbReference>
<keyword evidence="8" id="KW-1185">Reference proteome</keyword>
<evidence type="ECO:0000313" key="8">
    <source>
        <dbReference type="Proteomes" id="UP001465119"/>
    </source>
</evidence>
<proteinExistence type="predicted"/>
<protein>
    <submittedName>
        <fullName evidence="7">Oligosaccharide flippase family protein</fullName>
    </submittedName>
</protein>
<comment type="subcellular location">
    <subcellularLocation>
        <location evidence="1">Cell membrane</location>
        <topology evidence="1">Multi-pass membrane protein</topology>
    </subcellularLocation>
</comment>
<dbReference type="PANTHER" id="PTHR30250">
    <property type="entry name" value="PST FAMILY PREDICTED COLANIC ACID TRANSPORTER"/>
    <property type="match status" value="1"/>
</dbReference>
<accession>A0ABV1C3S6</accession>
<sequence>MNIIEKYKSISVQARAAIWFSACSILQKGISFIVVPIFTRMLTTEQYGTYSLYLSWLQLLTIITSLYLYFGVFTNGMNKYDEDRDRYISSMQGLTLTITAVVFFLFLIARNTWSSILGLAPHLIFLMFIEMAVTPALSFWSGRQRFEYKYRKLVAVTLCKSAVNPILGLILVSLAEDKATARIVSVVIVEFCFCGVIMVYQFIKGKCWIDKNYWKFALGMAIPLLPHYLSGMILNKGDQIMISKMVGTSAVAFYSVAYNIGMLVQIFTNAISNSFTPWIYQRIKVDKYERIPETINMLMILVSGISLCLMLMSPELVLLFGSSGYASAAYVIPPVAASVFFIFLYNILSTPQFYYEKTSFLMTSSILAAVINLGLNYIFIKKFGYVAAGYTTLVCYVLYSIGHAVVSRRVMNEYMPGRKLFDYKCVIGLSVFVIVAGIGCNFLFEYRVARYGLLAAFAILAYIKRDLLISNIVGLKKK</sequence>
<feature type="transmembrane region" description="Helical" evidence="6">
    <location>
        <begin position="426"/>
        <end position="444"/>
    </location>
</feature>
<feature type="transmembrane region" description="Helical" evidence="6">
    <location>
        <begin position="385"/>
        <end position="406"/>
    </location>
</feature>
<feature type="transmembrane region" description="Helical" evidence="6">
    <location>
        <begin position="251"/>
        <end position="275"/>
    </location>
</feature>
<keyword evidence="5 6" id="KW-0472">Membrane</keyword>
<dbReference type="InterPro" id="IPR050833">
    <property type="entry name" value="Poly_Biosynth_Transport"/>
</dbReference>
<evidence type="ECO:0000313" key="7">
    <source>
        <dbReference type="EMBL" id="MEQ2385525.1"/>
    </source>
</evidence>
<dbReference type="PANTHER" id="PTHR30250:SF11">
    <property type="entry name" value="O-ANTIGEN TRANSPORTER-RELATED"/>
    <property type="match status" value="1"/>
</dbReference>
<evidence type="ECO:0000256" key="3">
    <source>
        <dbReference type="ARBA" id="ARBA00022692"/>
    </source>
</evidence>
<gene>
    <name evidence="7" type="ORF">WMO20_06190</name>
</gene>
<name>A0ABV1C3S6_9FIRM</name>
<dbReference type="EMBL" id="JBBMEN010000005">
    <property type="protein sequence ID" value="MEQ2385525.1"/>
    <property type="molecule type" value="Genomic_DNA"/>
</dbReference>
<feature type="transmembrane region" description="Helical" evidence="6">
    <location>
        <begin position="325"/>
        <end position="348"/>
    </location>
</feature>
<dbReference type="Proteomes" id="UP001465119">
    <property type="component" value="Unassembled WGS sequence"/>
</dbReference>
<evidence type="ECO:0000256" key="6">
    <source>
        <dbReference type="SAM" id="Phobius"/>
    </source>
</evidence>
<evidence type="ECO:0000256" key="5">
    <source>
        <dbReference type="ARBA" id="ARBA00023136"/>
    </source>
</evidence>
<organism evidence="7 8">
    <name type="scientific">Faecalibacterium intestinale</name>
    <dbReference type="NCBI Taxonomy" id="3133155"/>
    <lineage>
        <taxon>Bacteria</taxon>
        <taxon>Bacillati</taxon>
        <taxon>Bacillota</taxon>
        <taxon>Clostridia</taxon>
        <taxon>Eubacteriales</taxon>
        <taxon>Oscillospiraceae</taxon>
        <taxon>Faecalibacterium</taxon>
    </lineage>
</organism>
<dbReference type="Pfam" id="PF01943">
    <property type="entry name" value="Polysacc_synt"/>
    <property type="match status" value="1"/>
</dbReference>
<feature type="transmembrane region" description="Helical" evidence="6">
    <location>
        <begin position="50"/>
        <end position="72"/>
    </location>
</feature>
<feature type="transmembrane region" description="Helical" evidence="6">
    <location>
        <begin position="181"/>
        <end position="200"/>
    </location>
</feature>
<reference evidence="7 8" key="1">
    <citation type="submission" date="2024-03" db="EMBL/GenBank/DDBJ databases">
        <title>Human intestinal bacterial collection.</title>
        <authorList>
            <person name="Pauvert C."/>
            <person name="Hitch T.C.A."/>
            <person name="Clavel T."/>
        </authorList>
    </citation>
    <scope>NUCLEOTIDE SEQUENCE [LARGE SCALE GENOMIC DNA]</scope>
    <source>
        <strain evidence="7 8">CLA-AA-H281</strain>
    </source>
</reference>
<feature type="transmembrane region" description="Helical" evidence="6">
    <location>
        <begin position="360"/>
        <end position="379"/>
    </location>
</feature>
<feature type="transmembrane region" description="Helical" evidence="6">
    <location>
        <begin position="119"/>
        <end position="141"/>
    </location>
</feature>
<feature type="transmembrane region" description="Helical" evidence="6">
    <location>
        <begin position="93"/>
        <end position="113"/>
    </location>
</feature>
<feature type="transmembrane region" description="Helical" evidence="6">
    <location>
        <begin position="295"/>
        <end position="313"/>
    </location>
</feature>
<keyword evidence="2" id="KW-1003">Cell membrane</keyword>
<feature type="transmembrane region" description="Helical" evidence="6">
    <location>
        <begin position="153"/>
        <end position="175"/>
    </location>
</feature>
<keyword evidence="3 6" id="KW-0812">Transmembrane</keyword>
<dbReference type="RefSeq" id="WP_349186146.1">
    <property type="nucleotide sequence ID" value="NZ_JBBMEN010000005.1"/>
</dbReference>
<feature type="transmembrane region" description="Helical" evidence="6">
    <location>
        <begin position="16"/>
        <end position="38"/>
    </location>
</feature>